<dbReference type="RefSeq" id="WP_015725098.1">
    <property type="nucleotide sequence ID" value="NC_014972.1"/>
</dbReference>
<evidence type="ECO:0000313" key="2">
    <source>
        <dbReference type="Proteomes" id="UP000006365"/>
    </source>
</evidence>
<keyword evidence="2" id="KW-1185">Reference proteome</keyword>
<evidence type="ECO:0008006" key="3">
    <source>
        <dbReference type="Google" id="ProtNLM"/>
    </source>
</evidence>
<dbReference type="InterPro" id="IPR038042">
    <property type="entry name" value="Gp37-like"/>
</dbReference>
<name>A0A7U3YND4_DESPD</name>
<dbReference type="Gene3D" id="3.30.2000.10">
    <property type="entry name" value="Phage tail protein-like"/>
    <property type="match status" value="1"/>
</dbReference>
<proteinExistence type="predicted"/>
<sequence>MLATIGNAIQARLEGLDAFKAVERGFSKRALQSPPSAVFFLYDDEQVTDSPYAMRRLTWEIALLVSYLDPVKGQALMDDLVDQVRPALTDWRPAAQGCLPSTVTRIRYEGVEEALLIYTVRVTMQVVPEKIL</sequence>
<gene>
    <name evidence="1" type="ordered locus">Despr_2433</name>
</gene>
<reference evidence="1 2" key="1">
    <citation type="journal article" date="2011" name="Stand. Genomic Sci.">
        <title>Complete genome sequence of Desulfobulbus propionicus type strain (1pr3).</title>
        <authorList>
            <person name="Pagani I."/>
            <person name="Lapidus A."/>
            <person name="Nolan M."/>
            <person name="Lucas S."/>
            <person name="Hammon N."/>
            <person name="Deshpande S."/>
            <person name="Cheng J.F."/>
            <person name="Chertkov O."/>
            <person name="Davenport K."/>
            <person name="Tapia R."/>
            <person name="Han C."/>
            <person name="Goodwin L."/>
            <person name="Pitluck S."/>
            <person name="Liolios K."/>
            <person name="Mavromatis K."/>
            <person name="Ivanova N."/>
            <person name="Mikhailova N."/>
            <person name="Pati A."/>
            <person name="Chen A."/>
            <person name="Palaniappan K."/>
            <person name="Land M."/>
            <person name="Hauser L."/>
            <person name="Chang Y.J."/>
            <person name="Jeffries C.D."/>
            <person name="Detter J.C."/>
            <person name="Brambilla E."/>
            <person name="Kannan K.P."/>
            <person name="Djao O.D."/>
            <person name="Rohde M."/>
            <person name="Pukall R."/>
            <person name="Spring S."/>
            <person name="Goker M."/>
            <person name="Sikorski J."/>
            <person name="Woyke T."/>
            <person name="Bristow J."/>
            <person name="Eisen J.A."/>
            <person name="Markowitz V."/>
            <person name="Hugenholtz P."/>
            <person name="Kyrpides N.C."/>
            <person name="Klenk H.P."/>
        </authorList>
    </citation>
    <scope>NUCLEOTIDE SEQUENCE [LARGE SCALE GENOMIC DNA]</scope>
    <source>
        <strain evidence="2">ATCC 33891 / DSM 2032 / 1pr3</strain>
    </source>
</reference>
<accession>A0A7U3YND4</accession>
<protein>
    <recommendedName>
        <fullName evidence="3">Phage tail protein</fullName>
    </recommendedName>
</protein>
<evidence type="ECO:0000313" key="1">
    <source>
        <dbReference type="EMBL" id="ADW18572.1"/>
    </source>
</evidence>
<dbReference type="Proteomes" id="UP000006365">
    <property type="component" value="Chromosome"/>
</dbReference>
<dbReference type="EMBL" id="CP002364">
    <property type="protein sequence ID" value="ADW18572.1"/>
    <property type="molecule type" value="Genomic_DNA"/>
</dbReference>
<organism evidence="1 2">
    <name type="scientific">Desulfobulbus propionicus (strain ATCC 33891 / DSM 2032 / VKM B-1956 / 1pr3)</name>
    <dbReference type="NCBI Taxonomy" id="577650"/>
    <lineage>
        <taxon>Bacteria</taxon>
        <taxon>Pseudomonadati</taxon>
        <taxon>Thermodesulfobacteriota</taxon>
        <taxon>Desulfobulbia</taxon>
        <taxon>Desulfobulbales</taxon>
        <taxon>Desulfobulbaceae</taxon>
        <taxon>Desulfobulbus</taxon>
    </lineage>
</organism>
<dbReference type="AlphaFoldDB" id="A0A7U3YND4"/>
<dbReference type="KEGG" id="dpr:Despr_2433"/>